<dbReference type="Proteomes" id="UP000019484">
    <property type="component" value="Unassembled WGS sequence"/>
</dbReference>
<feature type="region of interest" description="Disordered" evidence="1">
    <location>
        <begin position="1"/>
        <end position="82"/>
    </location>
</feature>
<dbReference type="GeneID" id="19156102"/>
<protein>
    <submittedName>
        <fullName evidence="2">Uncharacterized protein</fullName>
    </submittedName>
</protein>
<sequence>MPPKRPARRSAPLPSRSLGASEVSRNSHKGQGRTVVDEAEDGDLYGAGDVDLDVNTDVDGDSVTGGSPSASASASGGDMREMEESIKRSMAVDAGLRKAQKQQHLEARFEEQTQALEDRIDQRVEEYRRERMRIQDAQLARLLDLSRKKADIESNIIKEAVELADAYDAMKAELEAVLQGRLGDVKEALGALNALEEKATRELMDVKAQ</sequence>
<proteinExistence type="predicted"/>
<comment type="caution">
    <text evidence="2">The sequence shown here is derived from an EMBL/GenBank/DDBJ whole genome shotgun (WGS) entry which is preliminary data.</text>
</comment>
<dbReference type="HOGENOM" id="CLU_114180_0_0_1"/>
<evidence type="ECO:0000313" key="2">
    <source>
        <dbReference type="EMBL" id="EXJ96074.1"/>
    </source>
</evidence>
<evidence type="ECO:0000313" key="3">
    <source>
        <dbReference type="Proteomes" id="UP000019484"/>
    </source>
</evidence>
<keyword evidence="3" id="KW-1185">Reference proteome</keyword>
<dbReference type="AlphaFoldDB" id="W9ZNL6"/>
<dbReference type="EMBL" id="AMWN01000001">
    <property type="protein sequence ID" value="EXJ96074.1"/>
    <property type="molecule type" value="Genomic_DNA"/>
</dbReference>
<accession>W9ZNL6</accession>
<organism evidence="2 3">
    <name type="scientific">Capronia coronata CBS 617.96</name>
    <dbReference type="NCBI Taxonomy" id="1182541"/>
    <lineage>
        <taxon>Eukaryota</taxon>
        <taxon>Fungi</taxon>
        <taxon>Dikarya</taxon>
        <taxon>Ascomycota</taxon>
        <taxon>Pezizomycotina</taxon>
        <taxon>Eurotiomycetes</taxon>
        <taxon>Chaetothyriomycetidae</taxon>
        <taxon>Chaetothyriales</taxon>
        <taxon>Herpotrichiellaceae</taxon>
        <taxon>Capronia</taxon>
    </lineage>
</organism>
<dbReference type="OrthoDB" id="4120715at2759"/>
<gene>
    <name evidence="2" type="ORF">A1O1_01200</name>
</gene>
<dbReference type="RefSeq" id="XP_007720303.1">
    <property type="nucleotide sequence ID" value="XM_007722113.1"/>
</dbReference>
<reference evidence="2 3" key="1">
    <citation type="submission" date="2013-03" db="EMBL/GenBank/DDBJ databases">
        <title>The Genome Sequence of Capronia coronata CBS 617.96.</title>
        <authorList>
            <consortium name="The Broad Institute Genomics Platform"/>
            <person name="Cuomo C."/>
            <person name="de Hoog S."/>
            <person name="Gorbushina A."/>
            <person name="Walker B."/>
            <person name="Young S.K."/>
            <person name="Zeng Q."/>
            <person name="Gargeya S."/>
            <person name="Fitzgerald M."/>
            <person name="Haas B."/>
            <person name="Abouelleil A."/>
            <person name="Allen A.W."/>
            <person name="Alvarado L."/>
            <person name="Arachchi H.M."/>
            <person name="Berlin A.M."/>
            <person name="Chapman S.B."/>
            <person name="Gainer-Dewar J."/>
            <person name="Goldberg J."/>
            <person name="Griggs A."/>
            <person name="Gujja S."/>
            <person name="Hansen M."/>
            <person name="Howarth C."/>
            <person name="Imamovic A."/>
            <person name="Ireland A."/>
            <person name="Larimer J."/>
            <person name="McCowan C."/>
            <person name="Murphy C."/>
            <person name="Pearson M."/>
            <person name="Poon T.W."/>
            <person name="Priest M."/>
            <person name="Roberts A."/>
            <person name="Saif S."/>
            <person name="Shea T."/>
            <person name="Sisk P."/>
            <person name="Sykes S."/>
            <person name="Wortman J."/>
            <person name="Nusbaum C."/>
            <person name="Birren B."/>
        </authorList>
    </citation>
    <scope>NUCLEOTIDE SEQUENCE [LARGE SCALE GENOMIC DNA]</scope>
    <source>
        <strain evidence="2 3">CBS 617.96</strain>
    </source>
</reference>
<feature type="compositionally biased region" description="Low complexity" evidence="1">
    <location>
        <begin position="65"/>
        <end position="77"/>
    </location>
</feature>
<feature type="compositionally biased region" description="Low complexity" evidence="1">
    <location>
        <begin position="9"/>
        <end position="18"/>
    </location>
</feature>
<name>W9ZNL6_9EURO</name>
<evidence type="ECO:0000256" key="1">
    <source>
        <dbReference type="SAM" id="MobiDB-lite"/>
    </source>
</evidence>
<feature type="compositionally biased region" description="Acidic residues" evidence="1">
    <location>
        <begin position="50"/>
        <end position="60"/>
    </location>
</feature>